<sequence>MDNFEETVRKIKAEVAERGIMHSSLIYNKLADHYRPYYKEFSQSEKERLLLMLRRTEKEVGLTKPFDWEDALKS</sequence>
<reference evidence="1 2" key="1">
    <citation type="submission" date="2021-03" db="EMBL/GenBank/DDBJ databases">
        <title>Five novel Rahnella species.</title>
        <authorList>
            <person name="Brady C."/>
            <person name="Asselin J."/>
            <person name="Beer S."/>
            <person name="Bruberg M.B."/>
            <person name="Crampton B."/>
            <person name="Venter S."/>
            <person name="Arnold D."/>
            <person name="Denman S."/>
        </authorList>
    </citation>
    <scope>NUCLEOTIDE SEQUENCE [LARGE SCALE GENOMIC DNA]</scope>
    <source>
        <strain evidence="1 2">L72c</strain>
    </source>
</reference>
<name>A0ABS6L6F9_9GAMM</name>
<organism evidence="1 2">
    <name type="scientific">Rahnella perminowiae</name>
    <dbReference type="NCBI Taxonomy" id="2816244"/>
    <lineage>
        <taxon>Bacteria</taxon>
        <taxon>Pseudomonadati</taxon>
        <taxon>Pseudomonadota</taxon>
        <taxon>Gammaproteobacteria</taxon>
        <taxon>Enterobacterales</taxon>
        <taxon>Yersiniaceae</taxon>
        <taxon>Rahnella</taxon>
    </lineage>
</organism>
<accession>A0ABS6L6F9</accession>
<evidence type="ECO:0000313" key="2">
    <source>
        <dbReference type="Proteomes" id="UP000699865"/>
    </source>
</evidence>
<keyword evidence="2" id="KW-1185">Reference proteome</keyword>
<dbReference type="Proteomes" id="UP000699865">
    <property type="component" value="Unassembled WGS sequence"/>
</dbReference>
<protein>
    <submittedName>
        <fullName evidence="1">Uncharacterized protein</fullName>
    </submittedName>
</protein>
<evidence type="ECO:0000313" key="1">
    <source>
        <dbReference type="EMBL" id="MBU9837374.1"/>
    </source>
</evidence>
<proteinExistence type="predicted"/>
<gene>
    <name evidence="1" type="ORF">J1786_21495</name>
</gene>
<dbReference type="RefSeq" id="WP_217139205.1">
    <property type="nucleotide sequence ID" value="NZ_JAFMOU010000072.1"/>
</dbReference>
<comment type="caution">
    <text evidence="1">The sequence shown here is derived from an EMBL/GenBank/DDBJ whole genome shotgun (WGS) entry which is preliminary data.</text>
</comment>
<dbReference type="EMBL" id="JAFMOU010000072">
    <property type="protein sequence ID" value="MBU9837374.1"/>
    <property type="molecule type" value="Genomic_DNA"/>
</dbReference>